<dbReference type="InterPro" id="IPR054293">
    <property type="entry name" value="DUF7029"/>
</dbReference>
<evidence type="ECO:0000259" key="2">
    <source>
        <dbReference type="Pfam" id="PF22974"/>
    </source>
</evidence>
<organism evidence="4 5">
    <name type="scientific">Beauveria bassiana</name>
    <name type="common">White muscardine disease fungus</name>
    <name type="synonym">Tritirachium shiotae</name>
    <dbReference type="NCBI Taxonomy" id="176275"/>
    <lineage>
        <taxon>Eukaryota</taxon>
        <taxon>Fungi</taxon>
        <taxon>Dikarya</taxon>
        <taxon>Ascomycota</taxon>
        <taxon>Pezizomycotina</taxon>
        <taxon>Sordariomycetes</taxon>
        <taxon>Hypocreomycetidae</taxon>
        <taxon>Hypocreales</taxon>
        <taxon>Cordycipitaceae</taxon>
        <taxon>Beauveria</taxon>
    </lineage>
</organism>
<dbReference type="InterPro" id="IPR055647">
    <property type="entry name" value="DUF7223"/>
</dbReference>
<comment type="caution">
    <text evidence="4">The sequence shown here is derived from an EMBL/GenBank/DDBJ whole genome shotgun (WGS) entry which is preliminary data.</text>
</comment>
<proteinExistence type="predicted"/>
<evidence type="ECO:0000313" key="4">
    <source>
        <dbReference type="EMBL" id="PMB68923.1"/>
    </source>
</evidence>
<feature type="chain" id="PRO_5014613920" evidence="1">
    <location>
        <begin position="20"/>
        <end position="476"/>
    </location>
</feature>
<accession>A0A2N6NNS8</accession>
<name>A0A2N6NNS8_BEABA</name>
<reference evidence="4 5" key="1">
    <citation type="journal article" date="2016" name="Appl. Microbiol. Biotechnol.">
        <title>Characterization of T-DNA insertion mutants with decreased virulence in the entomopathogenic fungus Beauveria bassiana JEF-007.</title>
        <authorList>
            <person name="Kim S."/>
            <person name="Lee S.J."/>
            <person name="Nai Y.S."/>
            <person name="Yu J.S."/>
            <person name="Lee M.R."/>
            <person name="Yang Y.T."/>
            <person name="Kim J.S."/>
        </authorList>
    </citation>
    <scope>NUCLEOTIDE SEQUENCE [LARGE SCALE GENOMIC DNA]</scope>
    <source>
        <strain evidence="4 5">JEF-007</strain>
    </source>
</reference>
<dbReference type="OMA" id="ASISYPM"/>
<protein>
    <submittedName>
        <fullName evidence="4">Uncharacterized protein</fullName>
    </submittedName>
</protein>
<keyword evidence="1" id="KW-0732">Signal</keyword>
<dbReference type="Pfam" id="PF22974">
    <property type="entry name" value="DUF7029"/>
    <property type="match status" value="1"/>
</dbReference>
<dbReference type="Proteomes" id="UP000235728">
    <property type="component" value="Unassembled WGS sequence"/>
</dbReference>
<dbReference type="EMBL" id="MRVG01000005">
    <property type="protein sequence ID" value="PMB68923.1"/>
    <property type="molecule type" value="Genomic_DNA"/>
</dbReference>
<dbReference type="AlphaFoldDB" id="A0A2N6NNS8"/>
<feature type="domain" description="DUF7223" evidence="3">
    <location>
        <begin position="225"/>
        <end position="475"/>
    </location>
</feature>
<gene>
    <name evidence="4" type="ORF">BM221_005509</name>
</gene>
<feature type="domain" description="DUF7029" evidence="2">
    <location>
        <begin position="92"/>
        <end position="199"/>
    </location>
</feature>
<evidence type="ECO:0000256" key="1">
    <source>
        <dbReference type="SAM" id="SignalP"/>
    </source>
</evidence>
<evidence type="ECO:0000313" key="5">
    <source>
        <dbReference type="Proteomes" id="UP000235728"/>
    </source>
</evidence>
<sequence>MLSKTVLPVLGALVGTVVANPIQRAVAEAAADAPQVVFSPAAPNAGNGNKFVTDHDDLTLLQQDNFYWTHEGEDSDKDFWTQGLLANMTVTAKPAYRLLNEHNFADLVRSVDCSSAEHVIKIEFDSASTVAEAKQAWSWVSESDANTLIYVVDAPGCGGEYGRQPYHVGAVTYDDGAADAAVVSLAVRAAGQWSDFIEDATVNIGGDVEAQKLNRRASYSKKAKISLERSFNKHFYDATIGPAHLSVDCSDCGTHGSLETDITISTKHGFSASAVTADNVSVRLAVAVTASAAISTSHLSQSIEIVKFPLAEFKVADIVKITPEITLDIVIAVSDITGSITSVVGAELDFANGQSIAIGKGSTGLDAQFKRIGPTFSGKVDATARINPLLTLDLSGKILGKHVTGGLGLAAPYLAFAVGADVHEPNACSNTNSVHFSLDVGVELASFYGFGKPGDEPHKKVIYKKDHPLLKECIAL</sequence>
<evidence type="ECO:0000259" key="3">
    <source>
        <dbReference type="Pfam" id="PF23865"/>
    </source>
</evidence>
<dbReference type="Pfam" id="PF23865">
    <property type="entry name" value="DUF7223"/>
    <property type="match status" value="1"/>
</dbReference>
<feature type="signal peptide" evidence="1">
    <location>
        <begin position="1"/>
        <end position="19"/>
    </location>
</feature>